<keyword evidence="1" id="KW-1133">Transmembrane helix</keyword>
<accession>C6XSI4</accession>
<dbReference type="RefSeq" id="WP_015809156.1">
    <property type="nucleotide sequence ID" value="NC_013061.1"/>
</dbReference>
<feature type="transmembrane region" description="Helical" evidence="1">
    <location>
        <begin position="105"/>
        <end position="132"/>
    </location>
</feature>
<sequence length="274" mass="31562">MNNTFNIERFGLLLKRKWLEFGKIYLVTLSVAFGVILLGYLIAFWRVFMGLSPVSSRNLVFREPLFMIFGFLFITAVASNYFAHLGQKSKTIIDLLIPASTFEKFVAGVFFTGVLTTISFTVLFCLTDLIFITKLRNISHSVETSSYTDAHGTVTVVKDNLAYFFAHNKINRFLPLYVFPFFFTSIFLLGSVYFNKFHYIKTALSVMVFAGIWTFIIVNTGEYLTRNRRHVGDSGSFFNNPGKDTIEWMLLLLLLVFTFIFWGIAYVRLKEKEV</sequence>
<protein>
    <submittedName>
        <fullName evidence="2">Uncharacterized protein</fullName>
    </submittedName>
</protein>
<evidence type="ECO:0000313" key="3">
    <source>
        <dbReference type="Proteomes" id="UP000000852"/>
    </source>
</evidence>
<dbReference type="HOGENOM" id="CLU_1007985_0_0_10"/>
<dbReference type="eggNOG" id="ENOG5032Z65">
    <property type="taxonomic scope" value="Bacteria"/>
</dbReference>
<proteinExistence type="predicted"/>
<dbReference type="EMBL" id="CP001681">
    <property type="protein sequence ID" value="ACU05547.1"/>
    <property type="molecule type" value="Genomic_DNA"/>
</dbReference>
<dbReference type="STRING" id="485917.Phep_3353"/>
<name>C6XSI4_PEDHD</name>
<feature type="transmembrane region" description="Helical" evidence="1">
    <location>
        <begin position="24"/>
        <end position="45"/>
    </location>
</feature>
<organism evidence="2 3">
    <name type="scientific">Pedobacter heparinus (strain ATCC 13125 / DSM 2366 / CIP 104194 / JCM 7457 / NBRC 12017 / NCIMB 9290 / NRRL B-14731 / HIM 762-3)</name>
    <dbReference type="NCBI Taxonomy" id="485917"/>
    <lineage>
        <taxon>Bacteria</taxon>
        <taxon>Pseudomonadati</taxon>
        <taxon>Bacteroidota</taxon>
        <taxon>Sphingobacteriia</taxon>
        <taxon>Sphingobacteriales</taxon>
        <taxon>Sphingobacteriaceae</taxon>
        <taxon>Pedobacter</taxon>
    </lineage>
</organism>
<dbReference type="OrthoDB" id="1523880at2"/>
<dbReference type="KEGG" id="phe:Phep_3353"/>
<keyword evidence="1" id="KW-0812">Transmembrane</keyword>
<gene>
    <name evidence="2" type="ordered locus">Phep_3353</name>
</gene>
<keyword evidence="3" id="KW-1185">Reference proteome</keyword>
<reference evidence="2 3" key="1">
    <citation type="journal article" date="2009" name="Stand. Genomic Sci.">
        <title>Complete genome sequence of Pedobacter heparinus type strain (HIM 762-3).</title>
        <authorList>
            <person name="Han C."/>
            <person name="Spring S."/>
            <person name="Lapidus A."/>
            <person name="Del Rio T.G."/>
            <person name="Tice H."/>
            <person name="Copeland A."/>
            <person name="Cheng J.F."/>
            <person name="Lucas S."/>
            <person name="Chen F."/>
            <person name="Nolan M."/>
            <person name="Bruce D."/>
            <person name="Goodwin L."/>
            <person name="Pitluck S."/>
            <person name="Ivanova N."/>
            <person name="Mavromatis K."/>
            <person name="Mikhailova N."/>
            <person name="Pati A."/>
            <person name="Chen A."/>
            <person name="Palaniappan K."/>
            <person name="Land M."/>
            <person name="Hauser L."/>
            <person name="Chang Y.J."/>
            <person name="Jeffries C.C."/>
            <person name="Saunders E."/>
            <person name="Chertkov O."/>
            <person name="Brettin T."/>
            <person name="Goker M."/>
            <person name="Rohde M."/>
            <person name="Bristow J."/>
            <person name="Eisen J.A."/>
            <person name="Markowitz V."/>
            <person name="Hugenholtz P."/>
            <person name="Kyrpides N.C."/>
            <person name="Klenk H.P."/>
            <person name="Detter J.C."/>
        </authorList>
    </citation>
    <scope>NUCLEOTIDE SEQUENCE [LARGE SCALE GENOMIC DNA]</scope>
    <source>
        <strain evidence="3">ATCC 13125 / DSM 2366 / CIP 104194 / JCM 7457 / NBRC 12017 / NCIMB 9290 / NRRL B-14731 / HIM 762-3</strain>
    </source>
</reference>
<keyword evidence="1" id="KW-0472">Membrane</keyword>
<feature type="transmembrane region" description="Helical" evidence="1">
    <location>
        <begin position="174"/>
        <end position="194"/>
    </location>
</feature>
<feature type="transmembrane region" description="Helical" evidence="1">
    <location>
        <begin position="206"/>
        <end position="225"/>
    </location>
</feature>
<evidence type="ECO:0000313" key="2">
    <source>
        <dbReference type="EMBL" id="ACU05547.1"/>
    </source>
</evidence>
<evidence type="ECO:0000256" key="1">
    <source>
        <dbReference type="SAM" id="Phobius"/>
    </source>
</evidence>
<feature type="transmembrane region" description="Helical" evidence="1">
    <location>
        <begin position="245"/>
        <end position="267"/>
    </location>
</feature>
<feature type="transmembrane region" description="Helical" evidence="1">
    <location>
        <begin position="65"/>
        <end position="84"/>
    </location>
</feature>
<dbReference type="AlphaFoldDB" id="C6XSI4"/>
<dbReference type="Proteomes" id="UP000000852">
    <property type="component" value="Chromosome"/>
</dbReference>